<evidence type="ECO:0000313" key="3">
    <source>
        <dbReference type="Proteomes" id="UP001185922"/>
    </source>
</evidence>
<dbReference type="EMBL" id="JAWLKH010000001">
    <property type="protein sequence ID" value="MDV6310593.1"/>
    <property type="molecule type" value="Genomic_DNA"/>
</dbReference>
<comment type="caution">
    <text evidence="2">The sequence shown here is derived from an EMBL/GenBank/DDBJ whole genome shotgun (WGS) entry which is preliminary data.</text>
</comment>
<reference evidence="2" key="1">
    <citation type="submission" date="2023-10" db="EMBL/GenBank/DDBJ databases">
        <title>Development of a sustainable strategy for remediation of hydrocarbon-contaminated territories based on the waste exchange concept.</title>
        <authorList>
            <person name="Krivoruchko A."/>
        </authorList>
    </citation>
    <scope>NUCLEOTIDE SEQUENCE</scope>
    <source>
        <strain evidence="2">IEGM 1279</strain>
    </source>
</reference>
<sequence length="252" mass="28563">MAQDKRVVEEYNRRPPNPAQQHGVVVDPRQLEGLTFPASPEHCYRTHCSHYRGDDPDVRKAHPLNAPLTVIGFSAWRRLVKVAFDRMPHDDFLPHIEYEVRMLMHTARRLSAYPDYDAMTPGSIEKADHDAYLESFLIHARVIHEFFRPESPSRADDIRAWQVCPDLKDADGDMGLDPVLSDAVLQRINKQLAHPTTARVTTKQPFPIRDIATAAVAAVVALFLVLDDPKYAQLSDDLDAFEQDDTVTWSGS</sequence>
<dbReference type="AlphaFoldDB" id="A0AAE4U7P9"/>
<accession>A0AAE4U7P9</accession>
<proteinExistence type="predicted"/>
<dbReference type="GeneID" id="77173123"/>
<feature type="region of interest" description="Disordered" evidence="1">
    <location>
        <begin position="1"/>
        <end position="22"/>
    </location>
</feature>
<dbReference type="RefSeq" id="WP_191834393.1">
    <property type="nucleotide sequence ID" value="NZ_CP091855.1"/>
</dbReference>
<evidence type="ECO:0000313" key="2">
    <source>
        <dbReference type="EMBL" id="MDV6310593.1"/>
    </source>
</evidence>
<dbReference type="Proteomes" id="UP001185922">
    <property type="component" value="Unassembled WGS sequence"/>
</dbReference>
<name>A0AAE4U7P9_9ACTN</name>
<evidence type="ECO:0000256" key="1">
    <source>
        <dbReference type="SAM" id="MobiDB-lite"/>
    </source>
</evidence>
<protein>
    <submittedName>
        <fullName evidence="2">Uncharacterized protein</fullName>
    </submittedName>
</protein>
<gene>
    <name evidence="2" type="ORF">R3Q15_01525</name>
</gene>
<organism evidence="2 3">
    <name type="scientific">Gordonia amicalis</name>
    <dbReference type="NCBI Taxonomy" id="89053"/>
    <lineage>
        <taxon>Bacteria</taxon>
        <taxon>Bacillati</taxon>
        <taxon>Actinomycetota</taxon>
        <taxon>Actinomycetes</taxon>
        <taxon>Mycobacteriales</taxon>
        <taxon>Gordoniaceae</taxon>
        <taxon>Gordonia</taxon>
    </lineage>
</organism>
<feature type="compositionally biased region" description="Basic and acidic residues" evidence="1">
    <location>
        <begin position="1"/>
        <end position="13"/>
    </location>
</feature>